<dbReference type="CDD" id="cd06223">
    <property type="entry name" value="PRTases_typeI"/>
    <property type="match status" value="1"/>
</dbReference>
<feature type="binding site" evidence="7 10">
    <location>
        <position position="366"/>
    </location>
    <ligand>
        <name>Mg(2+)</name>
        <dbReference type="ChEBI" id="CHEBI:18420"/>
    </ligand>
</feature>
<keyword evidence="13" id="KW-1185">Reference proteome</keyword>
<evidence type="ECO:0000313" key="13">
    <source>
        <dbReference type="Proteomes" id="UP000588051"/>
    </source>
</evidence>
<dbReference type="SUPFAM" id="SSF56235">
    <property type="entry name" value="N-terminal nucleophile aminohydrolases (Ntn hydrolases)"/>
    <property type="match status" value="1"/>
</dbReference>
<dbReference type="Proteomes" id="UP000588051">
    <property type="component" value="Unassembled WGS sequence"/>
</dbReference>
<dbReference type="Gene3D" id="3.60.20.10">
    <property type="entry name" value="Glutamine Phosphoribosylpyrophosphate, subunit 1, domain 1"/>
    <property type="match status" value="1"/>
</dbReference>
<keyword evidence="7 10" id="KW-0460">Magnesium</keyword>
<dbReference type="Gene3D" id="3.40.50.2020">
    <property type="match status" value="1"/>
</dbReference>
<reference evidence="12 13" key="1">
    <citation type="submission" date="2020-06" db="EMBL/GenBank/DDBJ databases">
        <authorList>
            <person name="Qiu C."/>
            <person name="Liu Z."/>
        </authorList>
    </citation>
    <scope>NUCLEOTIDE SEQUENCE [LARGE SCALE GENOMIC DNA]</scope>
    <source>
        <strain evidence="12 13">EM 1</strain>
    </source>
</reference>
<evidence type="ECO:0000256" key="7">
    <source>
        <dbReference type="HAMAP-Rule" id="MF_01931"/>
    </source>
</evidence>
<dbReference type="PANTHER" id="PTHR11907">
    <property type="entry name" value="AMIDOPHOSPHORIBOSYLTRANSFERASE"/>
    <property type="match status" value="1"/>
</dbReference>
<protein>
    <recommendedName>
        <fullName evidence="7">Amidophosphoribosyltransferase</fullName>
        <shortName evidence="7">ATase</shortName>
        <ecNumber evidence="7">2.4.2.14</ecNumber>
    </recommendedName>
    <alternativeName>
        <fullName evidence="7">Glutamine phosphoribosylpyrophosphate amidotransferase</fullName>
        <shortName evidence="7">GPATase</shortName>
    </alternativeName>
</protein>
<evidence type="ECO:0000256" key="3">
    <source>
        <dbReference type="ARBA" id="ARBA00022676"/>
    </source>
</evidence>
<evidence type="ECO:0000256" key="4">
    <source>
        <dbReference type="ARBA" id="ARBA00022679"/>
    </source>
</evidence>
<dbReference type="PIRSF" id="PIRSF000485">
    <property type="entry name" value="Amd_phspho_trans"/>
    <property type="match status" value="1"/>
</dbReference>
<dbReference type="HAMAP" id="MF_01931">
    <property type="entry name" value="PurF"/>
    <property type="match status" value="1"/>
</dbReference>
<dbReference type="GO" id="GO:0000287">
    <property type="term" value="F:magnesium ion binding"/>
    <property type="evidence" value="ECO:0007669"/>
    <property type="project" value="UniProtKB-UniRule"/>
</dbReference>
<dbReference type="InterPro" id="IPR017932">
    <property type="entry name" value="GATase_2_dom"/>
</dbReference>
<evidence type="ECO:0000313" key="12">
    <source>
        <dbReference type="EMBL" id="NVO78113.1"/>
    </source>
</evidence>
<keyword evidence="4 7" id="KW-0808">Transferase</keyword>
<comment type="caution">
    <text evidence="12">The sequence shown here is derived from an EMBL/GenBank/DDBJ whole genome shotgun (WGS) entry which is preliminary data.</text>
</comment>
<dbReference type="NCBIfam" id="TIGR01134">
    <property type="entry name" value="purF"/>
    <property type="match status" value="1"/>
</dbReference>
<accession>A0A850QL37</accession>
<dbReference type="RefSeq" id="WP_176803646.1">
    <property type="nucleotide sequence ID" value="NZ_JABXYJ010000005.1"/>
</dbReference>
<dbReference type="InterPro" id="IPR000836">
    <property type="entry name" value="PRTase_dom"/>
</dbReference>
<comment type="cofactor">
    <cofactor evidence="7 10">
        <name>Mg(2+)</name>
        <dbReference type="ChEBI" id="CHEBI:18420"/>
    </cofactor>
    <text evidence="7 10">Binds 1 Mg(2+) ion per subunit.</text>
</comment>
<dbReference type="InterPro" id="IPR035584">
    <property type="entry name" value="PurF_N"/>
</dbReference>
<dbReference type="GO" id="GO:0004044">
    <property type="term" value="F:amidophosphoribosyltransferase activity"/>
    <property type="evidence" value="ECO:0007669"/>
    <property type="project" value="UniProtKB-UniRule"/>
</dbReference>
<dbReference type="PROSITE" id="PS51278">
    <property type="entry name" value="GATASE_TYPE_2"/>
    <property type="match status" value="1"/>
</dbReference>
<sequence length="506" mass="55833">MCGIVGVVSSNPVNQLIYDALLLLQHRGQDAAGIATSHGNKFAMHKANGLVRDVFRTRNMRSLPGNVGIGQVRYPTAGSTSEEEAQPFYVNAPFGIVLAHNGNLTNAVELKIELFKNDRRHLNTDSDSEVLLNILAHQIQEVTSGYSLDPEALFRAVAMLHRRVRGSYAVVAQIAGYGLLAFRDPYGIRPLCIGVSNTDAGVEYMIASESVALEGLGFTFLRDVEPGEALFIDLNGQLYQQQCADNPSLNPCAFEYVYLARPDSIIDGASVYLTRLKMGEYLAEKVRNQFGHGEIDVVMPIPDSSRPSAMELAQKLNLSYREGFIKNRYIGRTFMMPGQSIRRKSVRQKLNAISQEFKGKSVLLVDDSIVRGTTSREIVQMARESGAKRVIFASAAPPVQFPNVYGIDMPTRSELIAYGRSEEEVCREITADALVYQDVSAMKRSIADVNPVLKNIEASCFDGFYVTGDVTPAYLDKLETARSNTRPEAEDLLRSQLNLNLSVQSD</sequence>
<evidence type="ECO:0000256" key="1">
    <source>
        <dbReference type="ARBA" id="ARBA00005209"/>
    </source>
</evidence>
<dbReference type="SUPFAM" id="SSF53271">
    <property type="entry name" value="PRTase-like"/>
    <property type="match status" value="1"/>
</dbReference>
<gene>
    <name evidence="7 12" type="primary">purF</name>
    <name evidence="12" type="ORF">HV832_09740</name>
</gene>
<feature type="binding site" evidence="7 10">
    <location>
        <position position="367"/>
    </location>
    <ligand>
        <name>Mg(2+)</name>
        <dbReference type="ChEBI" id="CHEBI:18420"/>
    </ligand>
</feature>
<evidence type="ECO:0000256" key="8">
    <source>
        <dbReference type="PIRNR" id="PIRNR000485"/>
    </source>
</evidence>
<dbReference type="CDD" id="cd00715">
    <property type="entry name" value="GPATase_N"/>
    <property type="match status" value="1"/>
</dbReference>
<dbReference type="GO" id="GO:0006189">
    <property type="term" value="P:'de novo' IMP biosynthetic process"/>
    <property type="evidence" value="ECO:0007669"/>
    <property type="project" value="UniProtKB-UniRule"/>
</dbReference>
<keyword evidence="6 7" id="KW-0315">Glutamine amidotransferase</keyword>
<dbReference type="EC" id="2.4.2.14" evidence="7"/>
<evidence type="ECO:0000259" key="11">
    <source>
        <dbReference type="PROSITE" id="PS51278"/>
    </source>
</evidence>
<feature type="domain" description="Glutamine amidotransferase type-2" evidence="11">
    <location>
        <begin position="2"/>
        <end position="235"/>
    </location>
</feature>
<dbReference type="AlphaFoldDB" id="A0A850QL37"/>
<name>A0A850QL37_9BURK</name>
<evidence type="ECO:0000256" key="9">
    <source>
        <dbReference type="PIRSR" id="PIRSR000485-1"/>
    </source>
</evidence>
<comment type="function">
    <text evidence="7">Catalyzes the formation of phosphoribosylamine from phosphoribosylpyrophosphate (PRPP) and glutamine.</text>
</comment>
<evidence type="ECO:0000256" key="10">
    <source>
        <dbReference type="PIRSR" id="PIRSR000485-2"/>
    </source>
</evidence>
<evidence type="ECO:0000256" key="2">
    <source>
        <dbReference type="ARBA" id="ARBA00010138"/>
    </source>
</evidence>
<evidence type="ECO:0000256" key="5">
    <source>
        <dbReference type="ARBA" id="ARBA00022755"/>
    </source>
</evidence>
<keyword evidence="3 7" id="KW-0328">Glycosyltransferase</keyword>
<evidence type="ECO:0000256" key="6">
    <source>
        <dbReference type="ARBA" id="ARBA00022962"/>
    </source>
</evidence>
<dbReference type="GO" id="GO:0009113">
    <property type="term" value="P:purine nucleobase biosynthetic process"/>
    <property type="evidence" value="ECO:0007669"/>
    <property type="project" value="UniProtKB-UniRule"/>
</dbReference>
<dbReference type="InterPro" id="IPR005854">
    <property type="entry name" value="PurF"/>
</dbReference>
<dbReference type="InterPro" id="IPR029055">
    <property type="entry name" value="Ntn_hydrolases_N"/>
</dbReference>
<feature type="active site" description="Nucleophile" evidence="7 9">
    <location>
        <position position="2"/>
    </location>
</feature>
<dbReference type="Pfam" id="PF13522">
    <property type="entry name" value="GATase_6"/>
    <property type="match status" value="1"/>
</dbReference>
<comment type="caution">
    <text evidence="7">Lacks conserved residue(s) required for the propagation of feature annotation.</text>
</comment>
<dbReference type="EMBL" id="JABXYJ010000005">
    <property type="protein sequence ID" value="NVO78113.1"/>
    <property type="molecule type" value="Genomic_DNA"/>
</dbReference>
<comment type="pathway">
    <text evidence="1 7 8">Purine metabolism; IMP biosynthesis via de novo pathway; N(1)-(5-phospho-D-ribosyl)glycinamide from 5-phospho-alpha-D-ribose 1-diphosphate: step 1/2.</text>
</comment>
<dbReference type="InterPro" id="IPR029057">
    <property type="entry name" value="PRTase-like"/>
</dbReference>
<comment type="similarity">
    <text evidence="2 7 8">In the C-terminal section; belongs to the purine/pyrimidine phosphoribosyltransferase family.</text>
</comment>
<organism evidence="12 13">
    <name type="scientific">Undibacterium oligocarboniphilum</name>
    <dbReference type="NCBI Taxonomy" id="666702"/>
    <lineage>
        <taxon>Bacteria</taxon>
        <taxon>Pseudomonadati</taxon>
        <taxon>Pseudomonadota</taxon>
        <taxon>Betaproteobacteria</taxon>
        <taxon>Burkholderiales</taxon>
        <taxon>Oxalobacteraceae</taxon>
        <taxon>Undibacterium</taxon>
    </lineage>
</organism>
<keyword evidence="5 7" id="KW-0658">Purine biosynthesis</keyword>
<dbReference type="UniPathway" id="UPA00074">
    <property type="reaction ID" value="UER00124"/>
</dbReference>
<dbReference type="Pfam" id="PF00156">
    <property type="entry name" value="Pribosyltran"/>
    <property type="match status" value="1"/>
</dbReference>
<comment type="catalytic activity">
    <reaction evidence="7 8">
        <text>5-phospho-beta-D-ribosylamine + L-glutamate + diphosphate = 5-phospho-alpha-D-ribose 1-diphosphate + L-glutamine + H2O</text>
        <dbReference type="Rhea" id="RHEA:14905"/>
        <dbReference type="ChEBI" id="CHEBI:15377"/>
        <dbReference type="ChEBI" id="CHEBI:29985"/>
        <dbReference type="ChEBI" id="CHEBI:33019"/>
        <dbReference type="ChEBI" id="CHEBI:58017"/>
        <dbReference type="ChEBI" id="CHEBI:58359"/>
        <dbReference type="ChEBI" id="CHEBI:58681"/>
        <dbReference type="EC" id="2.4.2.14"/>
    </reaction>
</comment>
<keyword evidence="7 10" id="KW-0479">Metal-binding</keyword>
<feature type="binding site" evidence="7 10">
    <location>
        <position position="304"/>
    </location>
    <ligand>
        <name>Mg(2+)</name>
        <dbReference type="ChEBI" id="CHEBI:18420"/>
    </ligand>
</feature>
<proteinExistence type="inferred from homology"/>